<dbReference type="SUPFAM" id="SSF46689">
    <property type="entry name" value="Homeodomain-like"/>
    <property type="match status" value="1"/>
</dbReference>
<dbReference type="GeneID" id="78295449"/>
<dbReference type="GO" id="GO:0003700">
    <property type="term" value="F:DNA-binding transcription factor activity"/>
    <property type="evidence" value="ECO:0007669"/>
    <property type="project" value="InterPro"/>
</dbReference>
<accession>A0A2U1AYI3</accession>
<dbReference type="SUPFAM" id="SSF51215">
    <property type="entry name" value="Regulatory protein AraC"/>
    <property type="match status" value="1"/>
</dbReference>
<dbReference type="InterPro" id="IPR037923">
    <property type="entry name" value="HTH-like"/>
</dbReference>
<dbReference type="Pfam" id="PF12833">
    <property type="entry name" value="HTH_18"/>
    <property type="match status" value="1"/>
</dbReference>
<dbReference type="OrthoDB" id="9799345at2"/>
<comment type="caution">
    <text evidence="5">The sequence shown here is derived from an EMBL/GenBank/DDBJ whole genome shotgun (WGS) entry which is preliminary data.</text>
</comment>
<dbReference type="InterPro" id="IPR020449">
    <property type="entry name" value="Tscrpt_reg_AraC-type_HTH"/>
</dbReference>
<dbReference type="InterPro" id="IPR003313">
    <property type="entry name" value="AraC-bd"/>
</dbReference>
<gene>
    <name evidence="5" type="ORF">C8D82_11499</name>
</gene>
<dbReference type="Gene3D" id="2.60.120.280">
    <property type="entry name" value="Regulatory protein AraC"/>
    <property type="match status" value="1"/>
</dbReference>
<keyword evidence="3" id="KW-0804">Transcription</keyword>
<name>A0A2U1AYI3_9BACT</name>
<evidence type="ECO:0000313" key="6">
    <source>
        <dbReference type="Proteomes" id="UP000245959"/>
    </source>
</evidence>
<dbReference type="PANTHER" id="PTHR43280">
    <property type="entry name" value="ARAC-FAMILY TRANSCRIPTIONAL REGULATOR"/>
    <property type="match status" value="1"/>
</dbReference>
<evidence type="ECO:0000256" key="3">
    <source>
        <dbReference type="ARBA" id="ARBA00023163"/>
    </source>
</evidence>
<dbReference type="AlphaFoldDB" id="A0A2U1AYI3"/>
<dbReference type="InterPro" id="IPR018060">
    <property type="entry name" value="HTH_AraC"/>
</dbReference>
<feature type="region of interest" description="Disordered" evidence="4">
    <location>
        <begin position="290"/>
        <end position="313"/>
    </location>
</feature>
<dbReference type="InterPro" id="IPR018062">
    <property type="entry name" value="HTH_AraC-typ_CS"/>
</dbReference>
<dbReference type="RefSeq" id="WP_133245143.1">
    <property type="nucleotide sequence ID" value="NZ_CABMMC010000060.1"/>
</dbReference>
<keyword evidence="2" id="KW-0238">DNA-binding</keyword>
<dbReference type="Gene3D" id="1.10.10.60">
    <property type="entry name" value="Homeodomain-like"/>
    <property type="match status" value="2"/>
</dbReference>
<dbReference type="EMBL" id="QEKH01000014">
    <property type="protein sequence ID" value="PVY41485.1"/>
    <property type="molecule type" value="Genomic_DNA"/>
</dbReference>
<keyword evidence="6" id="KW-1185">Reference proteome</keyword>
<dbReference type="GO" id="GO:0043565">
    <property type="term" value="F:sequence-specific DNA binding"/>
    <property type="evidence" value="ECO:0007669"/>
    <property type="project" value="InterPro"/>
</dbReference>
<dbReference type="InterPro" id="IPR009057">
    <property type="entry name" value="Homeodomain-like_sf"/>
</dbReference>
<evidence type="ECO:0000256" key="2">
    <source>
        <dbReference type="ARBA" id="ARBA00023125"/>
    </source>
</evidence>
<evidence type="ECO:0000256" key="4">
    <source>
        <dbReference type="SAM" id="MobiDB-lite"/>
    </source>
</evidence>
<dbReference type="PROSITE" id="PS01124">
    <property type="entry name" value="HTH_ARAC_FAMILY_2"/>
    <property type="match status" value="1"/>
</dbReference>
<dbReference type="Pfam" id="PF02311">
    <property type="entry name" value="AraC_binding"/>
    <property type="match status" value="1"/>
</dbReference>
<dbReference type="PANTHER" id="PTHR43280:SF2">
    <property type="entry name" value="HTH-TYPE TRANSCRIPTIONAL REGULATOR EXSA"/>
    <property type="match status" value="1"/>
</dbReference>
<dbReference type="Proteomes" id="UP000245959">
    <property type="component" value="Unassembled WGS sequence"/>
</dbReference>
<sequence length="313" mass="35631">MAALEPLRPQSLVCWHGEWPAGWVEKNRRLYDYELVYVSSGKGRVATGERSYYCDAGSLVIIPPRLLHYSDAESGMERWCLHIDWFGKCLAQKTMEMPYVFTDTDETFREELAAEPPPPECALEFPLHLRLGEEQREPMLAALRELFMYPPETLAAAAYRQSALWRILSFALETPGTLAPALCDRMNTIFFQAKTLLDKEFHNPELELARIARSLRITPNYLLKLFRREIGMSAQGYLQNLRLTHAEKLLGSTRLSIAEIALASGFSDGNYFARFFRLKHGVSPRQFRLSRQAEPEALSHGGITSSRRRSAGG</sequence>
<reference evidence="5 6" key="1">
    <citation type="submission" date="2018-04" db="EMBL/GenBank/DDBJ databases">
        <title>Genomic Encyclopedia of Type Strains, Phase IV (KMG-IV): sequencing the most valuable type-strain genomes for metagenomic binning, comparative biology and taxonomic classification.</title>
        <authorList>
            <person name="Goeker M."/>
        </authorList>
    </citation>
    <scope>NUCLEOTIDE SEQUENCE [LARGE SCALE GENOMIC DNA]</scope>
    <source>
        <strain evidence="5 6">DSM 14823</strain>
    </source>
</reference>
<proteinExistence type="predicted"/>
<evidence type="ECO:0000313" key="5">
    <source>
        <dbReference type="EMBL" id="PVY41485.1"/>
    </source>
</evidence>
<dbReference type="SMART" id="SM00342">
    <property type="entry name" value="HTH_ARAC"/>
    <property type="match status" value="1"/>
</dbReference>
<keyword evidence="1" id="KW-0805">Transcription regulation</keyword>
<dbReference type="PRINTS" id="PR00032">
    <property type="entry name" value="HTHARAC"/>
</dbReference>
<evidence type="ECO:0000256" key="1">
    <source>
        <dbReference type="ARBA" id="ARBA00023015"/>
    </source>
</evidence>
<organism evidence="5 6">
    <name type="scientific">Victivallis vadensis</name>
    <dbReference type="NCBI Taxonomy" id="172901"/>
    <lineage>
        <taxon>Bacteria</taxon>
        <taxon>Pseudomonadati</taxon>
        <taxon>Lentisphaerota</taxon>
        <taxon>Lentisphaeria</taxon>
        <taxon>Victivallales</taxon>
        <taxon>Victivallaceae</taxon>
        <taxon>Victivallis</taxon>
    </lineage>
</organism>
<dbReference type="PROSITE" id="PS00041">
    <property type="entry name" value="HTH_ARAC_FAMILY_1"/>
    <property type="match status" value="1"/>
</dbReference>
<protein>
    <submittedName>
        <fullName evidence="5">AraC-like protein</fullName>
    </submittedName>
</protein>